<dbReference type="InterPro" id="IPR036465">
    <property type="entry name" value="vWFA_dom_sf"/>
</dbReference>
<reference evidence="4 5" key="1">
    <citation type="submission" date="2023-07" db="EMBL/GenBank/DDBJ databases">
        <title>Closed genoem sequence of Methanosarcinaceae archaeon Ac7.</title>
        <authorList>
            <person name="Poehlein A."/>
            <person name="Protasov E."/>
            <person name="Platt K."/>
            <person name="Reeh H."/>
            <person name="Daniel R."/>
            <person name="Brune A."/>
        </authorList>
    </citation>
    <scope>NUCLEOTIDE SEQUENCE [LARGE SCALE GENOMIC DNA]</scope>
    <source>
        <strain evidence="4 5">Ac7</strain>
    </source>
</reference>
<feature type="transmembrane region" description="Helical" evidence="2">
    <location>
        <begin position="912"/>
        <end position="933"/>
    </location>
</feature>
<dbReference type="EMBL" id="CP131060">
    <property type="protein sequence ID" value="WNY25944.1"/>
    <property type="molecule type" value="Genomic_DNA"/>
</dbReference>
<gene>
    <name evidence="4" type="ORF">MsAc7_15110</name>
</gene>
<keyword evidence="2" id="KW-0472">Membrane</keyword>
<dbReference type="InterPro" id="IPR041033">
    <property type="entry name" value="SpaA_PFL_dom_1"/>
</dbReference>
<dbReference type="AlphaFoldDB" id="A0AA96V3J8"/>
<evidence type="ECO:0000313" key="4">
    <source>
        <dbReference type="EMBL" id="WNY25944.1"/>
    </source>
</evidence>
<dbReference type="Gene3D" id="2.60.40.10">
    <property type="entry name" value="Immunoglobulins"/>
    <property type="match status" value="1"/>
</dbReference>
<accession>A0AA96V3J8</accession>
<feature type="domain" description="SpaA-like prealbumin fold" evidence="3">
    <location>
        <begin position="800"/>
        <end position="880"/>
    </location>
</feature>
<keyword evidence="2" id="KW-0812">Transmembrane</keyword>
<protein>
    <recommendedName>
        <fullName evidence="3">SpaA-like prealbumin fold domain-containing protein</fullName>
    </recommendedName>
</protein>
<evidence type="ECO:0000256" key="2">
    <source>
        <dbReference type="SAM" id="Phobius"/>
    </source>
</evidence>
<evidence type="ECO:0000313" key="5">
    <source>
        <dbReference type="Proteomes" id="UP001303587"/>
    </source>
</evidence>
<keyword evidence="2" id="KW-1133">Transmembrane helix</keyword>
<dbReference type="RefSeq" id="WP_338102286.1">
    <property type="nucleotide sequence ID" value="NZ_CP131060.1"/>
</dbReference>
<dbReference type="SUPFAM" id="SSF53300">
    <property type="entry name" value="vWA-like"/>
    <property type="match status" value="1"/>
</dbReference>
<dbReference type="Gene3D" id="3.40.50.410">
    <property type="entry name" value="von Willebrand factor, type A domain"/>
    <property type="match status" value="1"/>
</dbReference>
<name>A0AA96V3J8_9EURY</name>
<dbReference type="Proteomes" id="UP001303587">
    <property type="component" value="Chromosome"/>
</dbReference>
<proteinExistence type="predicted"/>
<keyword evidence="5" id="KW-1185">Reference proteome</keyword>
<feature type="region of interest" description="Disordered" evidence="1">
    <location>
        <begin position="761"/>
        <end position="792"/>
    </location>
</feature>
<evidence type="ECO:0000259" key="3">
    <source>
        <dbReference type="Pfam" id="PF17802"/>
    </source>
</evidence>
<evidence type="ECO:0000256" key="1">
    <source>
        <dbReference type="SAM" id="MobiDB-lite"/>
    </source>
</evidence>
<feature type="transmembrane region" description="Helical" evidence="2">
    <location>
        <begin position="953"/>
        <end position="973"/>
    </location>
</feature>
<dbReference type="Pfam" id="PF17802">
    <property type="entry name" value="SpaA"/>
    <property type="match status" value="1"/>
</dbReference>
<organism evidence="4 5">
    <name type="scientific">Methanolapillus millepedarum</name>
    <dbReference type="NCBI Taxonomy" id="3028296"/>
    <lineage>
        <taxon>Archaea</taxon>
        <taxon>Methanobacteriati</taxon>
        <taxon>Methanobacteriota</taxon>
        <taxon>Stenosarchaea group</taxon>
        <taxon>Methanomicrobia</taxon>
        <taxon>Methanosarcinales</taxon>
        <taxon>Methanosarcinaceae</taxon>
        <taxon>Methanolapillus</taxon>
    </lineage>
</organism>
<feature type="transmembrane region" description="Helical" evidence="2">
    <location>
        <begin position="979"/>
        <end position="998"/>
    </location>
</feature>
<sequence length="1007" mass="109903">MKILEKGVSLFFILILLLTPAAAASVQIVVDGHNTGITTTACLEQGPGTQNPMAIGGYDLNGPVKSGNVTVTDNGAPGSNKNINLTDLIEINKSVSGPVSGEYTVNLTVDVAPAKFTYNDKPMDFIIVYDVTSSMKKSATTSVDSVPFDETRLKHAQDGIIKQAQVIWDSSPGSTITIIPYARDAFVPIEGGGLQFNASLMYSPMTAGTPLTTFVTNTVSGNVYGYRSFIYNDDTYEKQSTLVNIQDTLSNLTNYNAQDTFTVLTQYNYYKIQKPADSAELDKFKESVFKLPMAEDTNTQSGLQAAYDLLSDSTKFPSPHQENRVVLLITDGDANRHYMTGDPIWPDPGTGLDVPANYNSYMNGKRVLNPDDYNSAANLNVTGWLPQAASPEDIPYAHQACEDTADYIKDVLKGKAVVYVVGIGMKEINGTTNVRDSFKNVSTNDYVYFVPQVAPEGAVEDAIANAVFDALNCYAPYDNFTINDAINTQNFEFVPGSLEIKYSNGNGNPLTTFSNYQPGSDVNFADGKISVNMGKAPYPEGTGTSSTPVQYVISYKITAKPGVEGDHLHLGHDNMSYVSYAAPHHLSPNSKGNIVYYPNQGAPKTVFGYIPFNTPVVVLNALAIRKEVSTDNSTWVKHVNLPKTGGQVYYKITVTNGLLTSATLDRVNDRFGVNDSTAIYIDKTNSNLLENSSVSKVVPSYSGGILTLNAGETATFYYNKTYNSTAGTYENMVVVRQFDIYPVSDYDTGSGKLRASIAGVTVPKPDGGNNSSGGSGNVTPPSNTTVAAEGFESSGPGAELILEKTDSTNASKKLSATFEIRDQNGHSFSPKMIYKTNQSGHTERIYLTHGTTYMIYETESPTGYKPVDSGIKVTVNEDLTIQPVDGYELTKNGDVYTLTIPNDPATGACKVFHWWGLYALLALLLIVQSVYLVKKFRPGPKIETAGIDNKWWVILLIMIFATLVSALWFYQHYCHLSDWWILLPTVLTLIQVPVIYLYNKYFPKLKM</sequence>
<dbReference type="InterPro" id="IPR013783">
    <property type="entry name" value="Ig-like_fold"/>
</dbReference>
<dbReference type="GeneID" id="89230608"/>